<protein>
    <submittedName>
        <fullName evidence="9">Putative conserved transmembrane protein</fullName>
    </submittedName>
</protein>
<proteinExistence type="inferred from homology"/>
<feature type="domain" description="GtrA/DPMS transmembrane" evidence="8">
    <location>
        <begin position="25"/>
        <end position="146"/>
    </location>
</feature>
<keyword evidence="10" id="KW-1185">Reference proteome</keyword>
<comment type="subcellular location">
    <subcellularLocation>
        <location evidence="1">Membrane</location>
        <topology evidence="1">Multi-pass membrane protein</topology>
    </subcellularLocation>
</comment>
<feature type="compositionally biased region" description="Polar residues" evidence="6">
    <location>
        <begin position="155"/>
        <end position="172"/>
    </location>
</feature>
<dbReference type="GO" id="GO:0000271">
    <property type="term" value="P:polysaccharide biosynthetic process"/>
    <property type="evidence" value="ECO:0007669"/>
    <property type="project" value="InterPro"/>
</dbReference>
<dbReference type="OrthoDB" id="9807815at2"/>
<keyword evidence="4 7" id="KW-1133">Transmembrane helix</keyword>
<name>W6K176_9MICO</name>
<dbReference type="GO" id="GO:0005886">
    <property type="term" value="C:plasma membrane"/>
    <property type="evidence" value="ECO:0007669"/>
    <property type="project" value="TreeGrafter"/>
</dbReference>
<comment type="similarity">
    <text evidence="2">Belongs to the GtrA family.</text>
</comment>
<evidence type="ECO:0000256" key="4">
    <source>
        <dbReference type="ARBA" id="ARBA00022989"/>
    </source>
</evidence>
<sequence>MTSPAHAFVDWVRGTINVLWREVVKFGIIGALAFVVDVGTMNLLRNTVMEDKPTTAKVVSASVATVFSWIGNRQWTFRARRNRPAHHEFALFAFTNIVALVIGAGAIAFSHYGLGLKTLFADNIANVVGIGLGTLFRFWAYRKFVFANELDPASERNSPNTAPSARNSSSLP</sequence>
<dbReference type="AlphaFoldDB" id="W6K176"/>
<gene>
    <name evidence="9" type="ORF">BN11_480011</name>
</gene>
<dbReference type="InterPro" id="IPR007267">
    <property type="entry name" value="GtrA_DPMS_TM"/>
</dbReference>
<dbReference type="STRING" id="1193182.BN11_480011"/>
<evidence type="ECO:0000256" key="2">
    <source>
        <dbReference type="ARBA" id="ARBA00009399"/>
    </source>
</evidence>
<evidence type="ECO:0000256" key="1">
    <source>
        <dbReference type="ARBA" id="ARBA00004141"/>
    </source>
</evidence>
<dbReference type="RefSeq" id="WP_048695220.1">
    <property type="nucleotide sequence ID" value="NZ_HG764815.1"/>
</dbReference>
<dbReference type="Pfam" id="PF04138">
    <property type="entry name" value="GtrA_DPMS_TM"/>
    <property type="match status" value="1"/>
</dbReference>
<evidence type="ECO:0000256" key="6">
    <source>
        <dbReference type="SAM" id="MobiDB-lite"/>
    </source>
</evidence>
<accession>W6K176</accession>
<evidence type="ECO:0000259" key="8">
    <source>
        <dbReference type="Pfam" id="PF04138"/>
    </source>
</evidence>
<evidence type="ECO:0000256" key="3">
    <source>
        <dbReference type="ARBA" id="ARBA00022692"/>
    </source>
</evidence>
<organism evidence="9 10">
    <name type="scientific">Nostocoides australiense Ben110</name>
    <dbReference type="NCBI Taxonomy" id="1193182"/>
    <lineage>
        <taxon>Bacteria</taxon>
        <taxon>Bacillati</taxon>
        <taxon>Actinomycetota</taxon>
        <taxon>Actinomycetes</taxon>
        <taxon>Micrococcales</taxon>
        <taxon>Intrasporangiaceae</taxon>
        <taxon>Nostocoides</taxon>
    </lineage>
</organism>
<feature type="region of interest" description="Disordered" evidence="6">
    <location>
        <begin position="152"/>
        <end position="172"/>
    </location>
</feature>
<keyword evidence="3 7" id="KW-0812">Transmembrane</keyword>
<keyword evidence="5 7" id="KW-0472">Membrane</keyword>
<dbReference type="InterPro" id="IPR051401">
    <property type="entry name" value="GtrA_CellWall_Glycosyl"/>
</dbReference>
<reference evidence="9 10" key="1">
    <citation type="journal article" date="2013" name="ISME J.">
        <title>A metabolic model for members of the genus Tetrasphaera involved in enhanced biological phosphorus removal.</title>
        <authorList>
            <person name="Kristiansen R."/>
            <person name="Nguyen H.T.T."/>
            <person name="Saunders A.M."/>
            <person name="Nielsen J.L."/>
            <person name="Wimmer R."/>
            <person name="Le V.Q."/>
            <person name="McIlroy S.J."/>
            <person name="Petrovski S."/>
            <person name="Seviour R.J."/>
            <person name="Calteau A."/>
            <person name="Nielsen K.L."/>
            <person name="Nielsen P.H."/>
        </authorList>
    </citation>
    <scope>NUCLEOTIDE SEQUENCE [LARGE SCALE GENOMIC DNA]</scope>
    <source>
        <strain evidence="9 10">Ben110</strain>
    </source>
</reference>
<evidence type="ECO:0000256" key="7">
    <source>
        <dbReference type="SAM" id="Phobius"/>
    </source>
</evidence>
<comment type="caution">
    <text evidence="9">The sequence shown here is derived from an EMBL/GenBank/DDBJ whole genome shotgun (WGS) entry which is preliminary data.</text>
</comment>
<evidence type="ECO:0000256" key="5">
    <source>
        <dbReference type="ARBA" id="ARBA00023136"/>
    </source>
</evidence>
<evidence type="ECO:0000313" key="10">
    <source>
        <dbReference type="Proteomes" id="UP000035763"/>
    </source>
</evidence>
<feature type="transmembrane region" description="Helical" evidence="7">
    <location>
        <begin position="23"/>
        <end position="44"/>
    </location>
</feature>
<dbReference type="PANTHER" id="PTHR38459:SF1">
    <property type="entry name" value="PROPHAGE BACTOPRENOL-LINKED GLUCOSE TRANSLOCASE HOMOLOG"/>
    <property type="match status" value="1"/>
</dbReference>
<dbReference type="EMBL" id="CAJA01000423">
    <property type="protein sequence ID" value="CCH74775.1"/>
    <property type="molecule type" value="Genomic_DNA"/>
</dbReference>
<feature type="transmembrane region" description="Helical" evidence="7">
    <location>
        <begin position="124"/>
        <end position="140"/>
    </location>
</feature>
<dbReference type="PANTHER" id="PTHR38459">
    <property type="entry name" value="PROPHAGE BACTOPRENOL-LINKED GLUCOSE TRANSLOCASE HOMOLOG"/>
    <property type="match status" value="1"/>
</dbReference>
<evidence type="ECO:0000313" key="9">
    <source>
        <dbReference type="EMBL" id="CCH74775.1"/>
    </source>
</evidence>
<feature type="transmembrane region" description="Helical" evidence="7">
    <location>
        <begin position="89"/>
        <end position="112"/>
    </location>
</feature>
<dbReference type="Proteomes" id="UP000035763">
    <property type="component" value="Unassembled WGS sequence"/>
</dbReference>